<dbReference type="InterPro" id="IPR005839">
    <property type="entry name" value="Methylthiotransferase"/>
</dbReference>
<dbReference type="EC" id="2.8.4.5" evidence="3"/>
<dbReference type="InterPro" id="IPR038135">
    <property type="entry name" value="Methylthiotransferase_N_sf"/>
</dbReference>
<evidence type="ECO:0000256" key="5">
    <source>
        <dbReference type="ARBA" id="ARBA00022490"/>
    </source>
</evidence>
<comment type="function">
    <text evidence="2">Catalyzes the methylthiolation of N6-threonylcarbamoyladenosine (t(6)A), leading to the formation of 2-methylthio-N6-threonylcarbamoyladenosine (ms(2)t(6)A) at position 37 in tRNAs that read codons beginning with adenine.</text>
</comment>
<dbReference type="FunFam" id="3.40.50.12160:FF:000004">
    <property type="entry name" value="Threonylcarbamoyladenosine tRNA methylthiotransferase MtaB"/>
    <property type="match status" value="1"/>
</dbReference>
<evidence type="ECO:0000256" key="3">
    <source>
        <dbReference type="ARBA" id="ARBA00013273"/>
    </source>
</evidence>
<dbReference type="GO" id="GO:0046872">
    <property type="term" value="F:metal ion binding"/>
    <property type="evidence" value="ECO:0007669"/>
    <property type="project" value="UniProtKB-KW"/>
</dbReference>
<evidence type="ECO:0000256" key="8">
    <source>
        <dbReference type="ARBA" id="ARBA00022694"/>
    </source>
</evidence>
<keyword evidence="10" id="KW-0408">Iron</keyword>
<evidence type="ECO:0000256" key="14">
    <source>
        <dbReference type="ARBA" id="ARBA00061574"/>
    </source>
</evidence>
<evidence type="ECO:0000256" key="11">
    <source>
        <dbReference type="ARBA" id="ARBA00023014"/>
    </source>
</evidence>
<evidence type="ECO:0000313" key="19">
    <source>
        <dbReference type="Proteomes" id="UP001329915"/>
    </source>
</evidence>
<dbReference type="PROSITE" id="PS51449">
    <property type="entry name" value="MTTASE_N"/>
    <property type="match status" value="1"/>
</dbReference>
<keyword evidence="19" id="KW-1185">Reference proteome</keyword>
<feature type="domain" description="Radical SAM core" evidence="17">
    <location>
        <begin position="138"/>
        <end position="367"/>
    </location>
</feature>
<dbReference type="PANTHER" id="PTHR11918">
    <property type="entry name" value="RADICAL SAM PROTEINS"/>
    <property type="match status" value="1"/>
</dbReference>
<keyword evidence="8" id="KW-0819">tRNA processing</keyword>
<name>A0AAU0ULU8_9FIRM</name>
<keyword evidence="9" id="KW-0479">Metal-binding</keyword>
<dbReference type="InterPro" id="IPR006467">
    <property type="entry name" value="MiaB-like_bact"/>
</dbReference>
<evidence type="ECO:0000313" key="18">
    <source>
        <dbReference type="EMBL" id="WRO21270.1"/>
    </source>
</evidence>
<gene>
    <name evidence="18" type="primary">mtaB</name>
    <name evidence="18" type="ORF">MFMK1_001073</name>
</gene>
<organism evidence="18 19">
    <name type="scientific">Metallumcola ferriviriculae</name>
    <dbReference type="NCBI Taxonomy" id="3039180"/>
    <lineage>
        <taxon>Bacteria</taxon>
        <taxon>Bacillati</taxon>
        <taxon>Bacillota</taxon>
        <taxon>Clostridia</taxon>
        <taxon>Neomoorellales</taxon>
        <taxon>Desulfitibacteraceae</taxon>
        <taxon>Metallumcola</taxon>
    </lineage>
</organism>
<dbReference type="PROSITE" id="PS51918">
    <property type="entry name" value="RADICAL_SAM"/>
    <property type="match status" value="1"/>
</dbReference>
<dbReference type="Gene3D" id="3.80.30.20">
    <property type="entry name" value="tm_1862 like domain"/>
    <property type="match status" value="1"/>
</dbReference>
<dbReference type="CDD" id="cd01335">
    <property type="entry name" value="Radical_SAM"/>
    <property type="match status" value="1"/>
</dbReference>
<dbReference type="InterPro" id="IPR007197">
    <property type="entry name" value="rSAM"/>
</dbReference>
<dbReference type="GO" id="GO:0051539">
    <property type="term" value="F:4 iron, 4 sulfur cluster binding"/>
    <property type="evidence" value="ECO:0007669"/>
    <property type="project" value="UniProtKB-KW"/>
</dbReference>
<dbReference type="KEGG" id="dbc:MFMK1_001073"/>
<dbReference type="NCBIfam" id="TIGR01579">
    <property type="entry name" value="MiaB-like-C"/>
    <property type="match status" value="1"/>
</dbReference>
<keyword evidence="4" id="KW-0004">4Fe-4S</keyword>
<keyword evidence="7" id="KW-0949">S-adenosyl-L-methionine</keyword>
<evidence type="ECO:0000259" key="16">
    <source>
        <dbReference type="PROSITE" id="PS51449"/>
    </source>
</evidence>
<dbReference type="Pfam" id="PF04055">
    <property type="entry name" value="Radical_SAM"/>
    <property type="match status" value="1"/>
</dbReference>
<protein>
    <recommendedName>
        <fullName evidence="15">Threonylcarbamoyladenosine tRNA methylthiotransferase MtaB</fullName>
        <ecNumber evidence="3">2.8.4.5</ecNumber>
    </recommendedName>
    <alternativeName>
        <fullName evidence="12">tRNA-t(6)A37 methylthiotransferase</fullName>
    </alternativeName>
</protein>
<comment type="catalytic activity">
    <reaction evidence="13">
        <text>N(6)-L-threonylcarbamoyladenosine(37) in tRNA + (sulfur carrier)-SH + AH2 + 2 S-adenosyl-L-methionine = 2-methylsulfanyl-N(6)-L-threonylcarbamoyladenosine(37) in tRNA + (sulfur carrier)-H + 5'-deoxyadenosine + L-methionine + A + S-adenosyl-L-homocysteine + 2 H(+)</text>
        <dbReference type="Rhea" id="RHEA:37075"/>
        <dbReference type="Rhea" id="RHEA-COMP:10163"/>
        <dbReference type="Rhea" id="RHEA-COMP:11092"/>
        <dbReference type="Rhea" id="RHEA-COMP:14737"/>
        <dbReference type="Rhea" id="RHEA-COMP:14739"/>
        <dbReference type="ChEBI" id="CHEBI:13193"/>
        <dbReference type="ChEBI" id="CHEBI:15378"/>
        <dbReference type="ChEBI" id="CHEBI:17319"/>
        <dbReference type="ChEBI" id="CHEBI:17499"/>
        <dbReference type="ChEBI" id="CHEBI:29917"/>
        <dbReference type="ChEBI" id="CHEBI:57844"/>
        <dbReference type="ChEBI" id="CHEBI:57856"/>
        <dbReference type="ChEBI" id="CHEBI:59789"/>
        <dbReference type="ChEBI" id="CHEBI:64428"/>
        <dbReference type="ChEBI" id="CHEBI:74418"/>
        <dbReference type="ChEBI" id="CHEBI:74420"/>
        <dbReference type="EC" id="2.8.4.5"/>
    </reaction>
</comment>
<evidence type="ECO:0000259" key="17">
    <source>
        <dbReference type="PROSITE" id="PS51918"/>
    </source>
</evidence>
<dbReference type="InterPro" id="IPR020612">
    <property type="entry name" value="Methylthiotransferase_CS"/>
</dbReference>
<comment type="cofactor">
    <cofactor evidence="1">
        <name>[4Fe-4S] cluster</name>
        <dbReference type="ChEBI" id="CHEBI:49883"/>
    </cofactor>
</comment>
<dbReference type="AlphaFoldDB" id="A0AAU0ULU8"/>
<dbReference type="EMBL" id="CP121694">
    <property type="protein sequence ID" value="WRO21270.1"/>
    <property type="molecule type" value="Genomic_DNA"/>
</dbReference>
<evidence type="ECO:0000256" key="15">
    <source>
        <dbReference type="ARBA" id="ARBA00069898"/>
    </source>
</evidence>
<dbReference type="RefSeq" id="WP_366924121.1">
    <property type="nucleotide sequence ID" value="NZ_CP121694.1"/>
</dbReference>
<evidence type="ECO:0000256" key="13">
    <source>
        <dbReference type="ARBA" id="ARBA00051661"/>
    </source>
</evidence>
<dbReference type="SFLD" id="SFLDG01061">
    <property type="entry name" value="methylthiotransferase"/>
    <property type="match status" value="1"/>
</dbReference>
<evidence type="ECO:0000256" key="6">
    <source>
        <dbReference type="ARBA" id="ARBA00022679"/>
    </source>
</evidence>
<keyword evidence="11" id="KW-0411">Iron-sulfur</keyword>
<dbReference type="PROSITE" id="PS01278">
    <property type="entry name" value="MTTASE_RADICAL"/>
    <property type="match status" value="1"/>
</dbReference>
<evidence type="ECO:0000256" key="4">
    <source>
        <dbReference type="ARBA" id="ARBA00022485"/>
    </source>
</evidence>
<dbReference type="InterPro" id="IPR006638">
    <property type="entry name" value="Elp3/MiaA/NifB-like_rSAM"/>
</dbReference>
<proteinExistence type="inferred from homology"/>
<dbReference type="InterPro" id="IPR058240">
    <property type="entry name" value="rSAM_sf"/>
</dbReference>
<keyword evidence="5" id="KW-0963">Cytoplasm</keyword>
<accession>A0AAU0ULU8</accession>
<feature type="domain" description="MTTase N-terminal" evidence="16">
    <location>
        <begin position="3"/>
        <end position="115"/>
    </location>
</feature>
<dbReference type="Pfam" id="PF00919">
    <property type="entry name" value="UPF0004"/>
    <property type="match status" value="1"/>
</dbReference>
<dbReference type="NCBIfam" id="TIGR00089">
    <property type="entry name" value="MiaB/RimO family radical SAM methylthiotransferase"/>
    <property type="match status" value="1"/>
</dbReference>
<evidence type="ECO:0000256" key="9">
    <source>
        <dbReference type="ARBA" id="ARBA00022723"/>
    </source>
</evidence>
<dbReference type="SFLD" id="SFLDG01082">
    <property type="entry name" value="B12-binding_domain_containing"/>
    <property type="match status" value="1"/>
</dbReference>
<dbReference type="PANTHER" id="PTHR11918:SF45">
    <property type="entry name" value="THREONYLCARBAMOYLADENOSINE TRNA METHYLTHIOTRANSFERASE"/>
    <property type="match status" value="1"/>
</dbReference>
<dbReference type="SMART" id="SM00729">
    <property type="entry name" value="Elp3"/>
    <property type="match status" value="1"/>
</dbReference>
<evidence type="ECO:0000256" key="2">
    <source>
        <dbReference type="ARBA" id="ARBA00002399"/>
    </source>
</evidence>
<dbReference type="Proteomes" id="UP001329915">
    <property type="component" value="Chromosome"/>
</dbReference>
<sequence>MVKKAAVYVLGCKVNQHEGEAIKDLFNNAGYKIVSFHDQADVYVIHTCTVTHLGDRKSRQMIRRAVRQNPDAVVAVTGCYAQTSPGDILDIAGVDLVIGTKERSRIVELVEEAQKGSPISLVGPRKELTEFEDLPFARASTVRAFLKIQEGCQQFCTYCIVPHARGPVRSRPIAESVDAVKTLVQKGFKEVVLTGIHIGAYGQDLTGTDLNALLKQLIKVSGLKRLRVSSVDPNEVTPELLATLTREDIICPHYHIPLQSGSDTILEAMRRPYNTAYYQRLVTEIRRHRPDAAITTDIMVGFPGETDSLFRQSLEFIRKLRFSELHVFKYSPRQGTPAARYNNQIPPDVKEARSRQMIALGKELWADYAGNFLGAPLAVLVEQQGDYGEGHTPNYLKVRFPGGEKMRGSFVTVVPTETLDGYLFGDPKGGA</sequence>
<dbReference type="GO" id="GO:0035598">
    <property type="term" value="F:tRNA (N(6)-L-threonylcarbamoyladenosine(37)-C(2))-methylthiotransferase activity"/>
    <property type="evidence" value="ECO:0007669"/>
    <property type="project" value="UniProtKB-EC"/>
</dbReference>
<evidence type="ECO:0000256" key="1">
    <source>
        <dbReference type="ARBA" id="ARBA00001966"/>
    </source>
</evidence>
<dbReference type="InterPro" id="IPR023404">
    <property type="entry name" value="rSAM_horseshoe"/>
</dbReference>
<comment type="similarity">
    <text evidence="14">Belongs to the methylthiotransferase family. MtaB subfamily.</text>
</comment>
<reference evidence="18 19" key="1">
    <citation type="submission" date="2023-04" db="EMBL/GenBank/DDBJ databases">
        <authorList>
            <person name="Hsu D."/>
        </authorList>
    </citation>
    <scope>NUCLEOTIDE SEQUENCE [LARGE SCALE GENOMIC DNA]</scope>
    <source>
        <strain evidence="18 19">MK1</strain>
    </source>
</reference>
<evidence type="ECO:0000256" key="10">
    <source>
        <dbReference type="ARBA" id="ARBA00023004"/>
    </source>
</evidence>
<dbReference type="InterPro" id="IPR013848">
    <property type="entry name" value="Methylthiotransferase_N"/>
</dbReference>
<evidence type="ECO:0000256" key="7">
    <source>
        <dbReference type="ARBA" id="ARBA00022691"/>
    </source>
</evidence>
<dbReference type="SUPFAM" id="SSF102114">
    <property type="entry name" value="Radical SAM enzymes"/>
    <property type="match status" value="1"/>
</dbReference>
<dbReference type="Gene3D" id="3.40.50.12160">
    <property type="entry name" value="Methylthiotransferase, N-terminal domain"/>
    <property type="match status" value="1"/>
</dbReference>
<dbReference type="FunFam" id="3.80.30.20:FF:000001">
    <property type="entry name" value="tRNA-2-methylthio-N(6)-dimethylallyladenosine synthase 2"/>
    <property type="match status" value="1"/>
</dbReference>
<keyword evidence="6" id="KW-0808">Transferase</keyword>
<evidence type="ECO:0000256" key="12">
    <source>
        <dbReference type="ARBA" id="ARBA00031213"/>
    </source>
</evidence>
<dbReference type="SFLD" id="SFLDS00029">
    <property type="entry name" value="Radical_SAM"/>
    <property type="match status" value="1"/>
</dbReference>